<gene>
    <name evidence="1" type="ORF">L1987_60870</name>
</gene>
<reference evidence="2" key="1">
    <citation type="journal article" date="2022" name="Mol. Ecol. Resour.">
        <title>The genomes of chicory, endive, great burdock and yacon provide insights into Asteraceae palaeo-polyploidization history and plant inulin production.</title>
        <authorList>
            <person name="Fan W."/>
            <person name="Wang S."/>
            <person name="Wang H."/>
            <person name="Wang A."/>
            <person name="Jiang F."/>
            <person name="Liu H."/>
            <person name="Zhao H."/>
            <person name="Xu D."/>
            <person name="Zhang Y."/>
        </authorList>
    </citation>
    <scope>NUCLEOTIDE SEQUENCE [LARGE SCALE GENOMIC DNA]</scope>
    <source>
        <strain evidence="2">cv. Yunnan</strain>
    </source>
</reference>
<comment type="caution">
    <text evidence="1">The sequence shown here is derived from an EMBL/GenBank/DDBJ whole genome shotgun (WGS) entry which is preliminary data.</text>
</comment>
<accession>A0ACB9D9L5</accession>
<name>A0ACB9D9L5_9ASTR</name>
<proteinExistence type="predicted"/>
<dbReference type="Proteomes" id="UP001056120">
    <property type="component" value="Linkage Group LG20"/>
</dbReference>
<reference evidence="1 2" key="2">
    <citation type="journal article" date="2022" name="Mol. Ecol. Resour.">
        <title>The genomes of chicory, endive, great burdock and yacon provide insights into Asteraceae paleo-polyploidization history and plant inulin production.</title>
        <authorList>
            <person name="Fan W."/>
            <person name="Wang S."/>
            <person name="Wang H."/>
            <person name="Wang A."/>
            <person name="Jiang F."/>
            <person name="Liu H."/>
            <person name="Zhao H."/>
            <person name="Xu D."/>
            <person name="Zhang Y."/>
        </authorList>
    </citation>
    <scope>NUCLEOTIDE SEQUENCE [LARGE SCALE GENOMIC DNA]</scope>
    <source>
        <strain evidence="2">cv. Yunnan</strain>
        <tissue evidence="1">Leaves</tissue>
    </source>
</reference>
<keyword evidence="2" id="KW-1185">Reference proteome</keyword>
<sequence length="95" mass="10750">MEPWRSRDQAEDGGGKPPVASSINHGGSEDDEAFRPHGGYDDGCFSRLRHRSSFSGSHVRRNHRLRPHRRRIPISIYFRFHVLVSGQNSSIHGAC</sequence>
<protein>
    <submittedName>
        <fullName evidence="1">Uncharacterized protein</fullName>
    </submittedName>
</protein>
<organism evidence="1 2">
    <name type="scientific">Smallanthus sonchifolius</name>
    <dbReference type="NCBI Taxonomy" id="185202"/>
    <lineage>
        <taxon>Eukaryota</taxon>
        <taxon>Viridiplantae</taxon>
        <taxon>Streptophyta</taxon>
        <taxon>Embryophyta</taxon>
        <taxon>Tracheophyta</taxon>
        <taxon>Spermatophyta</taxon>
        <taxon>Magnoliopsida</taxon>
        <taxon>eudicotyledons</taxon>
        <taxon>Gunneridae</taxon>
        <taxon>Pentapetalae</taxon>
        <taxon>asterids</taxon>
        <taxon>campanulids</taxon>
        <taxon>Asterales</taxon>
        <taxon>Asteraceae</taxon>
        <taxon>Asteroideae</taxon>
        <taxon>Heliantheae alliance</taxon>
        <taxon>Millerieae</taxon>
        <taxon>Smallanthus</taxon>
    </lineage>
</organism>
<evidence type="ECO:0000313" key="1">
    <source>
        <dbReference type="EMBL" id="KAI3743165.1"/>
    </source>
</evidence>
<dbReference type="EMBL" id="CM042037">
    <property type="protein sequence ID" value="KAI3743165.1"/>
    <property type="molecule type" value="Genomic_DNA"/>
</dbReference>
<evidence type="ECO:0000313" key="2">
    <source>
        <dbReference type="Proteomes" id="UP001056120"/>
    </source>
</evidence>